<dbReference type="GO" id="GO:0004622">
    <property type="term" value="F:phosphatidylcholine lysophospholipase activity"/>
    <property type="evidence" value="ECO:0007669"/>
    <property type="project" value="TreeGrafter"/>
</dbReference>
<dbReference type="Proteomes" id="UP000184330">
    <property type="component" value="Unassembled WGS sequence"/>
</dbReference>
<feature type="signal peptide" evidence="1">
    <location>
        <begin position="1"/>
        <end position="18"/>
    </location>
</feature>
<dbReference type="AlphaFoldDB" id="A0A1L7WXU8"/>
<feature type="chain" id="PRO_5012340586" evidence="1">
    <location>
        <begin position="19"/>
        <end position="435"/>
    </location>
</feature>
<dbReference type="SUPFAM" id="SSF52266">
    <property type="entry name" value="SGNH hydrolase"/>
    <property type="match status" value="1"/>
</dbReference>
<dbReference type="InterPro" id="IPR001087">
    <property type="entry name" value="GDSL"/>
</dbReference>
<evidence type="ECO:0000256" key="1">
    <source>
        <dbReference type="SAM" id="SignalP"/>
    </source>
</evidence>
<evidence type="ECO:0000313" key="2">
    <source>
        <dbReference type="EMBL" id="CZR57589.1"/>
    </source>
</evidence>
<dbReference type="PANTHER" id="PTHR30383">
    <property type="entry name" value="THIOESTERASE 1/PROTEASE 1/LYSOPHOSPHOLIPASE L1"/>
    <property type="match status" value="1"/>
</dbReference>
<dbReference type="Gene3D" id="3.40.50.1110">
    <property type="entry name" value="SGNH hydrolase"/>
    <property type="match status" value="1"/>
</dbReference>
<dbReference type="CDD" id="cd01833">
    <property type="entry name" value="XynB_like"/>
    <property type="match status" value="1"/>
</dbReference>
<dbReference type="Pfam" id="PF00657">
    <property type="entry name" value="Lipase_GDSL"/>
    <property type="match status" value="1"/>
</dbReference>
<gene>
    <name evidence="2" type="ORF">PAC_07478</name>
</gene>
<protein>
    <submittedName>
        <fullName evidence="2">Uncharacterized protein</fullName>
    </submittedName>
</protein>
<accession>A0A1L7WXU8</accession>
<keyword evidence="1" id="KW-0732">Signal</keyword>
<sequence length="435" mass="46755">MICRLLSQLTALVSPLQTSTPVADTAAILAAMEKAKKGAADNASSPADESLAGRQAGMRVMIVGDSMTQGAQGDWTWRYRIWEWFQDQSIAVDFVGPYVGTQEPDLPSAPSQTVLYRVAQTTNPVKSSGGYAVGVSANFDSHHFAVWGRAAAVDKGLIQDIVAAHQPDLMLLMLGFNDMGWFYSDAAGTLDSIKTLISNARTANPNLKFAVANVPQRTFITGREDLPLNTDIYNSLLSNAIPGWSTTQSPISLVKLQENYDCGTTACPAGYDGLHPNALGEYQIARAFTKTLVADFQIGTSTLAIPSHVPARPLPVPSNFQVSSSSGRLKATWDAGKSTCAIHFLTDSPPSYAVVDIFAAVYGAYNYDVQSRISGTTDFTTEMVSSNRWDARWPVDDFVYDVRVRASAGNIIKGDWTTVLSATAHPVTTPGPSVL</sequence>
<evidence type="ECO:0000313" key="3">
    <source>
        <dbReference type="Proteomes" id="UP000184330"/>
    </source>
</evidence>
<name>A0A1L7WXU8_9HELO</name>
<organism evidence="2 3">
    <name type="scientific">Phialocephala subalpina</name>
    <dbReference type="NCBI Taxonomy" id="576137"/>
    <lineage>
        <taxon>Eukaryota</taxon>
        <taxon>Fungi</taxon>
        <taxon>Dikarya</taxon>
        <taxon>Ascomycota</taxon>
        <taxon>Pezizomycotina</taxon>
        <taxon>Leotiomycetes</taxon>
        <taxon>Helotiales</taxon>
        <taxon>Mollisiaceae</taxon>
        <taxon>Phialocephala</taxon>
        <taxon>Phialocephala fortinii species complex</taxon>
    </lineage>
</organism>
<keyword evidence="3" id="KW-1185">Reference proteome</keyword>
<dbReference type="STRING" id="576137.A0A1L7WXU8"/>
<dbReference type="EMBL" id="FJOG01000010">
    <property type="protein sequence ID" value="CZR57589.1"/>
    <property type="molecule type" value="Genomic_DNA"/>
</dbReference>
<dbReference type="InterPro" id="IPR036514">
    <property type="entry name" value="SGNH_hydro_sf"/>
</dbReference>
<dbReference type="OrthoDB" id="2119228at2759"/>
<reference evidence="2 3" key="1">
    <citation type="submission" date="2016-03" db="EMBL/GenBank/DDBJ databases">
        <authorList>
            <person name="Ploux O."/>
        </authorList>
    </citation>
    <scope>NUCLEOTIDE SEQUENCE [LARGE SCALE GENOMIC DNA]</scope>
    <source>
        <strain evidence="2 3">UAMH 11012</strain>
    </source>
</reference>
<dbReference type="PANTHER" id="PTHR30383:SF2">
    <property type="entry name" value="CELLULOSE-BINDING PROTEIN"/>
    <property type="match status" value="1"/>
</dbReference>
<proteinExistence type="predicted"/>
<dbReference type="InterPro" id="IPR051532">
    <property type="entry name" value="Ester_Hydrolysis_Enzymes"/>
</dbReference>